<dbReference type="EMBL" id="KN833718">
    <property type="protein sequence ID" value="KIK24250.1"/>
    <property type="molecule type" value="Genomic_DNA"/>
</dbReference>
<proteinExistence type="predicted"/>
<reference evidence="2" key="2">
    <citation type="submission" date="2015-01" db="EMBL/GenBank/DDBJ databases">
        <title>Evolutionary Origins and Diversification of the Mycorrhizal Mutualists.</title>
        <authorList>
            <consortium name="DOE Joint Genome Institute"/>
            <consortium name="Mycorrhizal Genomics Consortium"/>
            <person name="Kohler A."/>
            <person name="Kuo A."/>
            <person name="Nagy L.G."/>
            <person name="Floudas D."/>
            <person name="Copeland A."/>
            <person name="Barry K.W."/>
            <person name="Cichocki N."/>
            <person name="Veneault-Fourrey C."/>
            <person name="LaButti K."/>
            <person name="Lindquist E.A."/>
            <person name="Lipzen A."/>
            <person name="Lundell T."/>
            <person name="Morin E."/>
            <person name="Murat C."/>
            <person name="Riley R."/>
            <person name="Ohm R."/>
            <person name="Sun H."/>
            <person name="Tunlid A."/>
            <person name="Henrissat B."/>
            <person name="Grigoriev I.V."/>
            <person name="Hibbett D.S."/>
            <person name="Martin F."/>
        </authorList>
    </citation>
    <scope>NUCLEOTIDE SEQUENCE [LARGE SCALE GENOMIC DNA]</scope>
    <source>
        <strain evidence="2">441</strain>
    </source>
</reference>
<name>A0A0C9YH08_9AGAM</name>
<dbReference type="AlphaFoldDB" id="A0A0C9YH08"/>
<gene>
    <name evidence="1" type="ORF">PISMIDRAFT_416016</name>
</gene>
<accession>A0A0C9YH08</accession>
<evidence type="ECO:0000313" key="1">
    <source>
        <dbReference type="EMBL" id="KIK24250.1"/>
    </source>
</evidence>
<keyword evidence="2" id="KW-1185">Reference proteome</keyword>
<sequence>MVKCSYPICRVLVPRFPRVSEVANICCVCTKVPDLFNGDGRIAVLSYTNPETGHITSGMPRISSQQSDSLRLAGVHHLFPIDARLCASVFVRLADEHP</sequence>
<organism evidence="1 2">
    <name type="scientific">Pisolithus microcarpus 441</name>
    <dbReference type="NCBI Taxonomy" id="765257"/>
    <lineage>
        <taxon>Eukaryota</taxon>
        <taxon>Fungi</taxon>
        <taxon>Dikarya</taxon>
        <taxon>Basidiomycota</taxon>
        <taxon>Agaricomycotina</taxon>
        <taxon>Agaricomycetes</taxon>
        <taxon>Agaricomycetidae</taxon>
        <taxon>Boletales</taxon>
        <taxon>Sclerodermatineae</taxon>
        <taxon>Pisolithaceae</taxon>
        <taxon>Pisolithus</taxon>
    </lineage>
</organism>
<protein>
    <submittedName>
        <fullName evidence="1">Uncharacterized protein</fullName>
    </submittedName>
</protein>
<dbReference type="HOGENOM" id="CLU_2334476_0_0_1"/>
<evidence type="ECO:0000313" key="2">
    <source>
        <dbReference type="Proteomes" id="UP000054018"/>
    </source>
</evidence>
<dbReference type="Proteomes" id="UP000054018">
    <property type="component" value="Unassembled WGS sequence"/>
</dbReference>
<reference evidence="1 2" key="1">
    <citation type="submission" date="2014-04" db="EMBL/GenBank/DDBJ databases">
        <authorList>
            <consortium name="DOE Joint Genome Institute"/>
            <person name="Kuo A."/>
            <person name="Kohler A."/>
            <person name="Costa M.D."/>
            <person name="Nagy L.G."/>
            <person name="Floudas D."/>
            <person name="Copeland A."/>
            <person name="Barry K.W."/>
            <person name="Cichocki N."/>
            <person name="Veneault-Fourrey C."/>
            <person name="LaButti K."/>
            <person name="Lindquist E.A."/>
            <person name="Lipzen A."/>
            <person name="Lundell T."/>
            <person name="Morin E."/>
            <person name="Murat C."/>
            <person name="Sun H."/>
            <person name="Tunlid A."/>
            <person name="Henrissat B."/>
            <person name="Grigoriev I.V."/>
            <person name="Hibbett D.S."/>
            <person name="Martin F."/>
            <person name="Nordberg H.P."/>
            <person name="Cantor M.N."/>
            <person name="Hua S.X."/>
        </authorList>
    </citation>
    <scope>NUCLEOTIDE SEQUENCE [LARGE SCALE GENOMIC DNA]</scope>
    <source>
        <strain evidence="1 2">441</strain>
    </source>
</reference>